<keyword evidence="2" id="KW-1185">Reference proteome</keyword>
<accession>A0A674NXJ7</accession>
<dbReference type="InParanoid" id="A0A674NXJ7"/>
<evidence type="ECO:0000313" key="2">
    <source>
        <dbReference type="Proteomes" id="UP000005226"/>
    </source>
</evidence>
<reference evidence="1" key="3">
    <citation type="submission" date="2025-09" db="UniProtKB">
        <authorList>
            <consortium name="Ensembl"/>
        </authorList>
    </citation>
    <scope>IDENTIFICATION</scope>
</reference>
<reference evidence="1" key="2">
    <citation type="submission" date="2025-08" db="UniProtKB">
        <authorList>
            <consortium name="Ensembl"/>
        </authorList>
    </citation>
    <scope>IDENTIFICATION</scope>
</reference>
<sequence>KRATATKALFLCTQRASNTSGNTTLSFTVETDLLSAGEPVGQLLQAAHHSLIPEVVREVKSKPSPSDPPFISREY</sequence>
<name>A0A674NXJ7_TAKRU</name>
<reference evidence="1 2" key="1">
    <citation type="journal article" date="2011" name="Genome Biol. Evol.">
        <title>Integration of the genetic map and genome assembly of fugu facilitates insights into distinct features of genome evolution in teleosts and mammals.</title>
        <authorList>
            <person name="Kai W."/>
            <person name="Kikuchi K."/>
            <person name="Tohari S."/>
            <person name="Chew A.K."/>
            <person name="Tay A."/>
            <person name="Fujiwara A."/>
            <person name="Hosoya S."/>
            <person name="Suetake H."/>
            <person name="Naruse K."/>
            <person name="Brenner S."/>
            <person name="Suzuki Y."/>
            <person name="Venkatesh B."/>
        </authorList>
    </citation>
    <scope>NUCLEOTIDE SEQUENCE [LARGE SCALE GENOMIC DNA]</scope>
</reference>
<dbReference type="Ensembl" id="ENSTRUT00000068702.1">
    <property type="protein sequence ID" value="ENSTRUP00000078302.1"/>
    <property type="gene ID" value="ENSTRUG00000027081.1"/>
</dbReference>
<proteinExistence type="predicted"/>
<dbReference type="Proteomes" id="UP000005226">
    <property type="component" value="Chromosome 21"/>
</dbReference>
<protein>
    <submittedName>
        <fullName evidence="1">Uncharacterized protein</fullName>
    </submittedName>
</protein>
<organism evidence="1 2">
    <name type="scientific">Takifugu rubripes</name>
    <name type="common">Japanese pufferfish</name>
    <name type="synonym">Fugu rubripes</name>
    <dbReference type="NCBI Taxonomy" id="31033"/>
    <lineage>
        <taxon>Eukaryota</taxon>
        <taxon>Metazoa</taxon>
        <taxon>Chordata</taxon>
        <taxon>Craniata</taxon>
        <taxon>Vertebrata</taxon>
        <taxon>Euteleostomi</taxon>
        <taxon>Actinopterygii</taxon>
        <taxon>Neopterygii</taxon>
        <taxon>Teleostei</taxon>
        <taxon>Neoteleostei</taxon>
        <taxon>Acanthomorphata</taxon>
        <taxon>Eupercaria</taxon>
        <taxon>Tetraodontiformes</taxon>
        <taxon>Tetradontoidea</taxon>
        <taxon>Tetraodontidae</taxon>
        <taxon>Takifugu</taxon>
    </lineage>
</organism>
<evidence type="ECO:0000313" key="1">
    <source>
        <dbReference type="Ensembl" id="ENSTRUP00000078302.1"/>
    </source>
</evidence>
<dbReference type="AlphaFoldDB" id="A0A674NXJ7"/>